<keyword evidence="2" id="KW-1185">Reference proteome</keyword>
<accession>A0ABT1YCE3</accession>
<name>A0ABT1YCE3_9BACL</name>
<proteinExistence type="predicted"/>
<protein>
    <submittedName>
        <fullName evidence="1">Uncharacterized protein</fullName>
    </submittedName>
</protein>
<dbReference type="EMBL" id="JANQBD010000003">
    <property type="protein sequence ID" value="MCR8630871.1"/>
    <property type="molecule type" value="Genomic_DNA"/>
</dbReference>
<dbReference type="RefSeq" id="WP_258212468.1">
    <property type="nucleotide sequence ID" value="NZ_JANQBD010000003.1"/>
</dbReference>
<evidence type="ECO:0000313" key="2">
    <source>
        <dbReference type="Proteomes" id="UP001300012"/>
    </source>
</evidence>
<comment type="caution">
    <text evidence="1">The sequence shown here is derived from an EMBL/GenBank/DDBJ whole genome shotgun (WGS) entry which is preliminary data.</text>
</comment>
<organism evidence="1 2">
    <name type="scientific">Paenibacillus radicis</name>
    <name type="common">ex Xue et al. 2023</name>
    <dbReference type="NCBI Taxonomy" id="2972489"/>
    <lineage>
        <taxon>Bacteria</taxon>
        <taxon>Bacillati</taxon>
        <taxon>Bacillota</taxon>
        <taxon>Bacilli</taxon>
        <taxon>Bacillales</taxon>
        <taxon>Paenibacillaceae</taxon>
        <taxon>Paenibacillus</taxon>
    </lineage>
</organism>
<sequence>MAEGVLKMHIIADLTKDRVEEIGSCIMILAQASQDPVTTLKQMDLWLGE</sequence>
<dbReference type="Proteomes" id="UP001300012">
    <property type="component" value="Unassembled WGS sequence"/>
</dbReference>
<evidence type="ECO:0000313" key="1">
    <source>
        <dbReference type="EMBL" id="MCR8630871.1"/>
    </source>
</evidence>
<gene>
    <name evidence="1" type="ORF">NV381_06600</name>
</gene>
<reference evidence="1 2" key="1">
    <citation type="submission" date="2022-08" db="EMBL/GenBank/DDBJ databases">
        <title>Paenibacillus endoradicis sp. nov., Paenibacillus radicibacter sp. nov and Paenibacillus pararadicis sp. nov., three cold-adapted plant growth-promoting bacteria isolated from root of Larix gmelinii in Great Khingan.</title>
        <authorList>
            <person name="Xue H."/>
        </authorList>
    </citation>
    <scope>NUCLEOTIDE SEQUENCE [LARGE SCALE GENOMIC DNA]</scope>
    <source>
        <strain evidence="1 2">N5-1-1-5</strain>
    </source>
</reference>